<dbReference type="Gene3D" id="3.10.620.30">
    <property type="match status" value="1"/>
</dbReference>
<dbReference type="SMART" id="SM00460">
    <property type="entry name" value="TGc"/>
    <property type="match status" value="1"/>
</dbReference>
<dbReference type="Proteomes" id="UP000176944">
    <property type="component" value="Chromosome"/>
</dbReference>
<dbReference type="EMBL" id="CP017708">
    <property type="protein sequence ID" value="AOY84428.2"/>
    <property type="molecule type" value="Genomic_DNA"/>
</dbReference>
<feature type="domain" description="Transglutaminase-like" evidence="1">
    <location>
        <begin position="131"/>
        <end position="195"/>
    </location>
</feature>
<dbReference type="InterPro" id="IPR038765">
    <property type="entry name" value="Papain-like_cys_pep_sf"/>
</dbReference>
<organism evidence="2 3">
    <name type="scientific">Moorena producens (strain JHB)</name>
    <dbReference type="NCBI Taxonomy" id="1454205"/>
    <lineage>
        <taxon>Bacteria</taxon>
        <taxon>Bacillati</taxon>
        <taxon>Cyanobacteriota</taxon>
        <taxon>Cyanophyceae</taxon>
        <taxon>Coleofasciculales</taxon>
        <taxon>Coleofasciculaceae</taxon>
        <taxon>Moorena</taxon>
    </lineage>
</organism>
<dbReference type="AlphaFoldDB" id="A0A1D9G9X6"/>
<reference evidence="3" key="1">
    <citation type="submission" date="2016-10" db="EMBL/GenBank/DDBJ databases">
        <title>Comparative genomics uncovers the prolific and rare metabolic potential of the cyanobacterial genus Moorea.</title>
        <authorList>
            <person name="Leao T."/>
            <person name="Castelao G."/>
            <person name="Korobeynikov A."/>
            <person name="Monroe E.A."/>
            <person name="Podell S."/>
            <person name="Glukhov E."/>
            <person name="Allen E."/>
            <person name="Gerwick W.H."/>
            <person name="Gerwick L."/>
        </authorList>
    </citation>
    <scope>NUCLEOTIDE SEQUENCE [LARGE SCALE GENOMIC DNA]</scope>
    <source>
        <strain evidence="3">JHB</strain>
    </source>
</reference>
<accession>A0A1D9G9X6</accession>
<sequence length="259" mass="29628">MYIICIVRSVGNSLSDGQKPFGSKEYSRLDYFAHHTLIRIFFTPDSRFPIPDSRFPTPDSLFNMENTQDYLQTTPIIDWQHPTVLELARTIALEHQTSNAYAKACFEWVRDQIRHSVDYKMNPVTCRASDVLKYKTGYCYAKSHLLAALLRANGIPAGFCYQRLSINDDGEPYSLHGFNAVYLDEFGWYRIDPRGNREGINAQFNPPKEQLAFTIRFPAEADFPNIFSEPLPIVIEALQAGSTWDEMLGSLPDVLLEEL</sequence>
<dbReference type="InterPro" id="IPR002931">
    <property type="entry name" value="Transglutaminase-like"/>
</dbReference>
<dbReference type="Pfam" id="PF01841">
    <property type="entry name" value="Transglut_core"/>
    <property type="match status" value="1"/>
</dbReference>
<proteinExistence type="predicted"/>
<gene>
    <name evidence="2" type="ORF">BJP36_35380</name>
</gene>
<dbReference type="PANTHER" id="PTHR33490:SF3">
    <property type="entry name" value="CONSERVED INTEGRAL MEMBRANE PROTEIN"/>
    <property type="match status" value="1"/>
</dbReference>
<name>A0A1D9G9X6_MOOP1</name>
<dbReference type="SUPFAM" id="SSF54001">
    <property type="entry name" value="Cysteine proteinases"/>
    <property type="match status" value="1"/>
</dbReference>
<evidence type="ECO:0000313" key="3">
    <source>
        <dbReference type="Proteomes" id="UP000176944"/>
    </source>
</evidence>
<dbReference type="PANTHER" id="PTHR33490">
    <property type="entry name" value="BLR5614 PROTEIN-RELATED"/>
    <property type="match status" value="1"/>
</dbReference>
<protein>
    <submittedName>
        <fullName evidence="2">Transglutaminase family protein</fullName>
    </submittedName>
</protein>
<evidence type="ECO:0000259" key="1">
    <source>
        <dbReference type="SMART" id="SM00460"/>
    </source>
</evidence>
<evidence type="ECO:0000313" key="2">
    <source>
        <dbReference type="EMBL" id="AOY84428.2"/>
    </source>
</evidence>